<dbReference type="AlphaFoldDB" id="R0KQW4"/>
<evidence type="ECO:0000313" key="2">
    <source>
        <dbReference type="Proteomes" id="UP000296049"/>
    </source>
</evidence>
<evidence type="ECO:0000313" key="1">
    <source>
        <dbReference type="EMBL" id="EOA95648.1"/>
    </source>
</evidence>
<accession>R0KQW4</accession>
<dbReference type="EMBL" id="KB744214">
    <property type="protein sequence ID" value="EOA95648.1"/>
    <property type="molecule type" value="Genomic_DNA"/>
</dbReference>
<sequence>MIQENRQQLFHTGTVVRLEQSLVPMQCSTASLTASRKKTHEELERRIFRTDKVDILEDPSIAASEHYPPGPGISTGCERTNLGITLINTSLDHPKELVVLFTEETETTYSTYHSQMVLNNYRQAQPPIRHFACCTSNYEYHQCSICVPQSTQWRLDDGIKSYKEEEGLRVLANKLTKIKLLVALKLSTFLNGPSPDPAQCPQGPEEHPRAAGNVALEELGAVPPRFLVAGVRKTAKSAWRAFKNKLNFNREEATVTANGCLKKHQKRKCKVRAAKSLPDGKTFGRYEEQKNKTERNLSVEMVATPQAARSSLVVSAGECPFGWGTPFVSLVAESCRTSSGISHHRYLTDDLKEIKGRGEKGLYPSHHSGLKRIGLKARTAAQCYQTLGPFKGYSIAFLSLEEEEVPAEAQAPPLRAKRSQKESRNPNCGFLLQSSEQTLLRAYSFAHTVRILKERRGEKRRGGVFLMLEFQILVKQ</sequence>
<reference evidence="2" key="1">
    <citation type="journal article" date="2013" name="Nat. Genet.">
        <title>The duck genome and transcriptome provide insight into an avian influenza virus reservoir species.</title>
        <authorList>
            <person name="Huang Y."/>
            <person name="Li Y."/>
            <person name="Burt D.W."/>
            <person name="Chen H."/>
            <person name="Zhang Y."/>
            <person name="Qian W."/>
            <person name="Kim H."/>
            <person name="Gan S."/>
            <person name="Zhao Y."/>
            <person name="Li J."/>
            <person name="Yi K."/>
            <person name="Feng H."/>
            <person name="Zhu P."/>
            <person name="Li B."/>
            <person name="Liu Q."/>
            <person name="Fairley S."/>
            <person name="Magor K.E."/>
            <person name="Du Z."/>
            <person name="Hu X."/>
            <person name="Goodman L."/>
            <person name="Tafer H."/>
            <person name="Vignal A."/>
            <person name="Lee T."/>
            <person name="Kim K.W."/>
            <person name="Sheng Z."/>
            <person name="An Y."/>
            <person name="Searle S."/>
            <person name="Herrero J."/>
            <person name="Groenen M.A."/>
            <person name="Crooijmans R.P."/>
            <person name="Faraut T."/>
            <person name="Cai Q."/>
            <person name="Webster R.G."/>
            <person name="Aldridge J.R."/>
            <person name="Warren W.C."/>
            <person name="Bartschat S."/>
            <person name="Kehr S."/>
            <person name="Marz M."/>
            <person name="Stadler P.F."/>
            <person name="Smith J."/>
            <person name="Kraus R.H."/>
            <person name="Zhao Y."/>
            <person name="Ren L."/>
            <person name="Fei J."/>
            <person name="Morisson M."/>
            <person name="Kaiser P."/>
            <person name="Griffin D.K."/>
            <person name="Rao M."/>
            <person name="Pitel F."/>
            <person name="Wang J."/>
            <person name="Li N."/>
        </authorList>
    </citation>
    <scope>NUCLEOTIDE SEQUENCE [LARGE SCALE GENOMIC DNA]</scope>
</reference>
<gene>
    <name evidence="1" type="ORF">Anapl_14480</name>
</gene>
<dbReference type="Proteomes" id="UP000296049">
    <property type="component" value="Unassembled WGS sequence"/>
</dbReference>
<protein>
    <submittedName>
        <fullName evidence="1">Uncharacterized protein</fullName>
    </submittedName>
</protein>
<organism evidence="1 2">
    <name type="scientific">Anas platyrhynchos</name>
    <name type="common">Mallard</name>
    <name type="synonym">Anas boschas</name>
    <dbReference type="NCBI Taxonomy" id="8839"/>
    <lineage>
        <taxon>Eukaryota</taxon>
        <taxon>Metazoa</taxon>
        <taxon>Chordata</taxon>
        <taxon>Craniata</taxon>
        <taxon>Vertebrata</taxon>
        <taxon>Euteleostomi</taxon>
        <taxon>Archelosauria</taxon>
        <taxon>Archosauria</taxon>
        <taxon>Dinosauria</taxon>
        <taxon>Saurischia</taxon>
        <taxon>Theropoda</taxon>
        <taxon>Coelurosauria</taxon>
        <taxon>Aves</taxon>
        <taxon>Neognathae</taxon>
        <taxon>Galloanserae</taxon>
        <taxon>Anseriformes</taxon>
        <taxon>Anatidae</taxon>
        <taxon>Anatinae</taxon>
        <taxon>Anas</taxon>
    </lineage>
</organism>
<keyword evidence="2" id="KW-1185">Reference proteome</keyword>
<name>R0KQW4_ANAPL</name>
<proteinExistence type="predicted"/>